<dbReference type="Proteomes" id="UP000078540">
    <property type="component" value="Unassembled WGS sequence"/>
</dbReference>
<dbReference type="EMBL" id="KQ976618">
    <property type="protein sequence ID" value="KYM79206.1"/>
    <property type="molecule type" value="Genomic_DNA"/>
</dbReference>
<organism evidence="2 3">
    <name type="scientific">Atta colombica</name>
    <dbReference type="NCBI Taxonomy" id="520822"/>
    <lineage>
        <taxon>Eukaryota</taxon>
        <taxon>Metazoa</taxon>
        <taxon>Ecdysozoa</taxon>
        <taxon>Arthropoda</taxon>
        <taxon>Hexapoda</taxon>
        <taxon>Insecta</taxon>
        <taxon>Pterygota</taxon>
        <taxon>Neoptera</taxon>
        <taxon>Endopterygota</taxon>
        <taxon>Hymenoptera</taxon>
        <taxon>Apocrita</taxon>
        <taxon>Aculeata</taxon>
        <taxon>Formicoidea</taxon>
        <taxon>Formicidae</taxon>
        <taxon>Myrmicinae</taxon>
        <taxon>Atta</taxon>
    </lineage>
</organism>
<name>A0A195B3Z5_9HYME</name>
<dbReference type="AlphaFoldDB" id="A0A195B3Z5"/>
<evidence type="ECO:0000256" key="1">
    <source>
        <dbReference type="SAM" id="MobiDB-lite"/>
    </source>
</evidence>
<sequence>RHTCTAGDNREFLLSTTYKKERFTATAYAGSGDDTGCHRRAGWRDTSPAGGSSSTWKERTGRQHMCNVRGRNCYILRCCRGVYARVARCIAVPPPPPPPPLPLPKLSHRRIRFIDQGRRI</sequence>
<gene>
    <name evidence="2" type="ORF">ALC53_10371</name>
</gene>
<accession>A0A195B3Z5</accession>
<proteinExistence type="predicted"/>
<evidence type="ECO:0000313" key="2">
    <source>
        <dbReference type="EMBL" id="KYM79206.1"/>
    </source>
</evidence>
<feature type="non-terminal residue" evidence="2">
    <location>
        <position position="1"/>
    </location>
</feature>
<feature type="region of interest" description="Disordered" evidence="1">
    <location>
        <begin position="39"/>
        <end position="61"/>
    </location>
</feature>
<protein>
    <submittedName>
        <fullName evidence="2">Uncharacterized protein</fullName>
    </submittedName>
</protein>
<reference evidence="2 3" key="1">
    <citation type="submission" date="2015-09" db="EMBL/GenBank/DDBJ databases">
        <title>Atta colombica WGS genome.</title>
        <authorList>
            <person name="Nygaard S."/>
            <person name="Hu H."/>
            <person name="Boomsma J."/>
            <person name="Zhang G."/>
        </authorList>
    </citation>
    <scope>NUCLEOTIDE SEQUENCE [LARGE SCALE GENOMIC DNA]</scope>
    <source>
        <strain evidence="2">Treedump-2</strain>
        <tissue evidence="2">Whole body</tissue>
    </source>
</reference>
<evidence type="ECO:0000313" key="3">
    <source>
        <dbReference type="Proteomes" id="UP000078540"/>
    </source>
</evidence>
<keyword evidence="3" id="KW-1185">Reference proteome</keyword>